<keyword evidence="1" id="KW-0812">Transmembrane</keyword>
<dbReference type="Proteomes" id="UP001527882">
    <property type="component" value="Unassembled WGS sequence"/>
</dbReference>
<feature type="transmembrane region" description="Helical" evidence="1">
    <location>
        <begin position="120"/>
        <end position="138"/>
    </location>
</feature>
<evidence type="ECO:0000313" key="2">
    <source>
        <dbReference type="EMBL" id="MCZ8517459.1"/>
    </source>
</evidence>
<dbReference type="InterPro" id="IPR048147">
    <property type="entry name" value="CBO0543-like"/>
</dbReference>
<sequence length="162" mass="19827">MNLSLTGILLFLALRYAKWSKWREFYPTILYIVMLNLHYSYIVKTSPLWKYKSSLIPQEMLDIIIIFIVEPSMTILFLSYHPLQWRRIFLYWAAWIIAFSITEYIFFLTDRMDYFRGWNMGWSVIFYIIMFPMLYLHYKKTPVALLLSIPFTIGFMWIFDYL</sequence>
<comment type="caution">
    <text evidence="2">The sequence shown here is derived from an EMBL/GenBank/DDBJ whole genome shotgun (WGS) entry which is preliminary data.</text>
</comment>
<feature type="transmembrane region" description="Helical" evidence="1">
    <location>
        <begin position="89"/>
        <end position="108"/>
    </location>
</feature>
<accession>A0ABT4QKQ3</accession>
<evidence type="ECO:0000256" key="1">
    <source>
        <dbReference type="SAM" id="Phobius"/>
    </source>
</evidence>
<keyword evidence="1" id="KW-1133">Transmembrane helix</keyword>
<organism evidence="2 3">
    <name type="scientific">Paenibacillus gyeongsangnamensis</name>
    <dbReference type="NCBI Taxonomy" id="3388067"/>
    <lineage>
        <taxon>Bacteria</taxon>
        <taxon>Bacillati</taxon>
        <taxon>Bacillota</taxon>
        <taxon>Bacilli</taxon>
        <taxon>Bacillales</taxon>
        <taxon>Paenibacillaceae</taxon>
        <taxon>Paenibacillus</taxon>
    </lineage>
</organism>
<keyword evidence="3" id="KW-1185">Reference proteome</keyword>
<evidence type="ECO:0000313" key="3">
    <source>
        <dbReference type="Proteomes" id="UP001527882"/>
    </source>
</evidence>
<dbReference type="RefSeq" id="WP_269885987.1">
    <property type="nucleotide sequence ID" value="NZ_JAQAGZ010000039.1"/>
</dbReference>
<protein>
    <submittedName>
        <fullName evidence="2">Uncharacterized protein</fullName>
    </submittedName>
</protein>
<feature type="transmembrane region" description="Helical" evidence="1">
    <location>
        <begin position="144"/>
        <end position="161"/>
    </location>
</feature>
<keyword evidence="1" id="KW-0472">Membrane</keyword>
<name>A0ABT4QKQ3_9BACL</name>
<feature type="transmembrane region" description="Helical" evidence="1">
    <location>
        <begin position="25"/>
        <end position="42"/>
    </location>
</feature>
<dbReference type="EMBL" id="JAQAGZ010000039">
    <property type="protein sequence ID" value="MCZ8517459.1"/>
    <property type="molecule type" value="Genomic_DNA"/>
</dbReference>
<gene>
    <name evidence="2" type="ORF">O9H85_34975</name>
</gene>
<feature type="transmembrane region" description="Helical" evidence="1">
    <location>
        <begin position="63"/>
        <end position="83"/>
    </location>
</feature>
<proteinExistence type="predicted"/>
<dbReference type="NCBIfam" id="NF041644">
    <property type="entry name" value="CBO0543_fam"/>
    <property type="match status" value="1"/>
</dbReference>
<reference evidence="2 3" key="1">
    <citation type="submission" date="2022-12" db="EMBL/GenBank/DDBJ databases">
        <title>Draft genome sequence of Paenibacillus sp. dW9.</title>
        <authorList>
            <person name="Choi E.-W."/>
            <person name="Kim D.-U."/>
        </authorList>
    </citation>
    <scope>NUCLEOTIDE SEQUENCE [LARGE SCALE GENOMIC DNA]</scope>
    <source>
        <strain evidence="3">dW9</strain>
    </source>
</reference>